<dbReference type="GO" id="GO:0005068">
    <property type="term" value="F:transmembrane receptor protein tyrosine kinase adaptor activity"/>
    <property type="evidence" value="ECO:0007669"/>
    <property type="project" value="TreeGrafter"/>
</dbReference>
<feature type="compositionally biased region" description="Polar residues" evidence="4">
    <location>
        <begin position="129"/>
        <end position="140"/>
    </location>
</feature>
<dbReference type="InterPro" id="IPR036860">
    <property type="entry name" value="SH2_dom_sf"/>
</dbReference>
<organism evidence="5">
    <name type="scientific">Cyprideis torosa</name>
    <dbReference type="NCBI Taxonomy" id="163714"/>
    <lineage>
        <taxon>Eukaryota</taxon>
        <taxon>Metazoa</taxon>
        <taxon>Ecdysozoa</taxon>
        <taxon>Arthropoda</taxon>
        <taxon>Crustacea</taxon>
        <taxon>Oligostraca</taxon>
        <taxon>Ostracoda</taxon>
        <taxon>Podocopa</taxon>
        <taxon>Podocopida</taxon>
        <taxon>Cytherocopina</taxon>
        <taxon>Cytheroidea</taxon>
        <taxon>Cytherideidae</taxon>
        <taxon>Cyprideis</taxon>
    </lineage>
</organism>
<dbReference type="GO" id="GO:0005886">
    <property type="term" value="C:plasma membrane"/>
    <property type="evidence" value="ECO:0007669"/>
    <property type="project" value="TreeGrafter"/>
</dbReference>
<dbReference type="PROSITE" id="PS50001">
    <property type="entry name" value="SH2"/>
    <property type="match status" value="1"/>
</dbReference>
<dbReference type="Gene3D" id="3.30.505.10">
    <property type="entry name" value="SH2 domain"/>
    <property type="match status" value="1"/>
</dbReference>
<dbReference type="SUPFAM" id="SSF55550">
    <property type="entry name" value="SH2 domain"/>
    <property type="match status" value="1"/>
</dbReference>
<feature type="region of interest" description="Disordered" evidence="4">
    <location>
        <begin position="128"/>
        <end position="167"/>
    </location>
</feature>
<sequence length="589" mass="64170">MVRPLSPCAMPVVRSASDRGAAAAVEDEGESCCSGAAVGEPSDSSEQSEAAWNSFCDNEAQIHATDFAQAFLMYTSRRTNQGFENQDACHRFVESFSRCFMKEVKRNDLISKALSASRAINGSVDEMGASSSGACNGPQQPLSRSNRTPSSSLSEEEHPAPTSTRRLLRRLSLTKALLKRHSKALLRRKRSRGDGGSGNSWAKTNATRTVKIQAECIKQGVVHYTITGRRYRDGNSPRTATGDISDDDLEDPSGGDSAATSVWEKCGLKLLRTSAGYMLEFYVPPKSSRAKHGLFCCRVMEARETTALEMPEKDNTFMLKVERNSEFVISMEDTSDMRLWLSLLRHCIQEGNTDRSRPEFARVHIPEKGQLHPLGDPRNSPNAFRILGASDALSGGGSGGSSGDRPVPEGAVGGCAEDGTPLIEFPWFHGTLSRSDAAMFVLRDGLQAHGVFLVRQSETRKGEYVLTFNFQGRAKHLRLAMNAMGQARVQHLWFHSIFDLLEHFRIHPIPLESGGASDVTLTAFVCRPFNSSPAPPAPPPTDGGETGVSQLLIRSGASIRTRAQSLEREMQGIDGGPGARAKDNPYSFV</sequence>
<dbReference type="PANTHER" id="PTHR10872">
    <property type="entry name" value="SH2B ADAPTER PROTEIN"/>
    <property type="match status" value="1"/>
</dbReference>
<dbReference type="SUPFAM" id="SSF50729">
    <property type="entry name" value="PH domain-like"/>
    <property type="match status" value="1"/>
</dbReference>
<dbReference type="InterPro" id="IPR035057">
    <property type="entry name" value="SH2B1_SH2"/>
</dbReference>
<dbReference type="AlphaFoldDB" id="A0A7R8WC04"/>
<dbReference type="Gene3D" id="2.30.29.30">
    <property type="entry name" value="Pleckstrin-homology domain (PH domain)/Phosphotyrosine-binding domain (PTB)"/>
    <property type="match status" value="1"/>
</dbReference>
<feature type="compositionally biased region" description="Acidic residues" evidence="4">
    <location>
        <begin position="244"/>
        <end position="253"/>
    </location>
</feature>
<dbReference type="InterPro" id="IPR015012">
    <property type="entry name" value="Phe_ZIP"/>
</dbReference>
<dbReference type="InterPro" id="IPR000980">
    <property type="entry name" value="SH2"/>
</dbReference>
<dbReference type="EMBL" id="OB661713">
    <property type="protein sequence ID" value="CAD7228820.1"/>
    <property type="molecule type" value="Genomic_DNA"/>
</dbReference>
<evidence type="ECO:0000256" key="2">
    <source>
        <dbReference type="ARBA" id="ARBA00022553"/>
    </source>
</evidence>
<feature type="region of interest" description="Disordered" evidence="4">
    <location>
        <begin position="568"/>
        <end position="589"/>
    </location>
</feature>
<dbReference type="FunFam" id="3.30.505.10:FF:000008">
    <property type="entry name" value="SH2B adapter protein 1 isoform 2"/>
    <property type="match status" value="1"/>
</dbReference>
<dbReference type="InterPro" id="IPR036290">
    <property type="entry name" value="Phe_ZIP_sf"/>
</dbReference>
<evidence type="ECO:0000313" key="5">
    <source>
        <dbReference type="EMBL" id="CAD7228820.1"/>
    </source>
</evidence>
<dbReference type="Pfam" id="PF00017">
    <property type="entry name" value="SH2"/>
    <property type="match status" value="1"/>
</dbReference>
<protein>
    <submittedName>
        <fullName evidence="5">Uncharacterized protein</fullName>
    </submittedName>
</protein>
<comment type="similarity">
    <text evidence="1">Belongs to the SH2B adapter family.</text>
</comment>
<dbReference type="PANTHER" id="PTHR10872:SF2">
    <property type="entry name" value="LNK, ISOFORM D"/>
    <property type="match status" value="1"/>
</dbReference>
<dbReference type="CDD" id="cd10346">
    <property type="entry name" value="SH2_SH2B_family"/>
    <property type="match status" value="1"/>
</dbReference>
<dbReference type="InterPro" id="IPR011993">
    <property type="entry name" value="PH-like_dom_sf"/>
</dbReference>
<accession>A0A7R8WC04</accession>
<evidence type="ECO:0000256" key="1">
    <source>
        <dbReference type="ARBA" id="ARBA00010220"/>
    </source>
</evidence>
<evidence type="ECO:0000256" key="3">
    <source>
        <dbReference type="ARBA" id="ARBA00022999"/>
    </source>
</evidence>
<feature type="compositionally biased region" description="Low complexity" evidence="4">
    <location>
        <begin position="141"/>
        <end position="153"/>
    </location>
</feature>
<dbReference type="SUPFAM" id="SSF109805">
    <property type="entry name" value="Phenylalanine zipper"/>
    <property type="match status" value="1"/>
</dbReference>
<dbReference type="Pfam" id="PF08916">
    <property type="entry name" value="Phe_ZIP"/>
    <property type="match status" value="1"/>
</dbReference>
<name>A0A7R8WC04_9CRUS</name>
<feature type="region of interest" description="Disordered" evidence="4">
    <location>
        <begin position="230"/>
        <end position="256"/>
    </location>
</feature>
<keyword evidence="2" id="KW-0597">Phosphoprotein</keyword>
<keyword evidence="3" id="KW-0727">SH2 domain</keyword>
<proteinExistence type="inferred from homology"/>
<evidence type="ECO:0000256" key="4">
    <source>
        <dbReference type="SAM" id="MobiDB-lite"/>
    </source>
</evidence>
<dbReference type="InterPro" id="IPR030523">
    <property type="entry name" value="SH2B"/>
</dbReference>
<dbReference type="OrthoDB" id="10047184at2759"/>
<dbReference type="GO" id="GO:0035556">
    <property type="term" value="P:intracellular signal transduction"/>
    <property type="evidence" value="ECO:0007669"/>
    <property type="project" value="TreeGrafter"/>
</dbReference>
<reference evidence="5" key="1">
    <citation type="submission" date="2020-11" db="EMBL/GenBank/DDBJ databases">
        <authorList>
            <person name="Tran Van P."/>
        </authorList>
    </citation>
    <scope>NUCLEOTIDE SEQUENCE</scope>
</reference>
<dbReference type="PRINTS" id="PR00401">
    <property type="entry name" value="SH2DOMAIN"/>
</dbReference>
<gene>
    <name evidence="5" type="ORF">CTOB1V02_LOCUS6698</name>
</gene>
<dbReference type="SMART" id="SM00252">
    <property type="entry name" value="SH2"/>
    <property type="match status" value="1"/>
</dbReference>